<accession>A0A0D2EDC8</accession>
<dbReference type="PANTHER" id="PTHR42791">
    <property type="entry name" value="GNAT FAMILY ACETYLTRANSFERASE"/>
    <property type="match status" value="1"/>
</dbReference>
<dbReference type="OrthoDB" id="410198at2759"/>
<dbReference type="RefSeq" id="XP_013313274.1">
    <property type="nucleotide sequence ID" value="XM_013457820.1"/>
</dbReference>
<evidence type="ECO:0000313" key="3">
    <source>
        <dbReference type="Proteomes" id="UP000054342"/>
    </source>
</evidence>
<evidence type="ECO:0008006" key="4">
    <source>
        <dbReference type="Google" id="ProtNLM"/>
    </source>
</evidence>
<sequence>MILFVASNVERVHVVDEDRSLNTENEPYNCDIQNTRRSARMKLVLSRTEPRDLDAVVPMLFEAFDDGDLCNVFFGRKSAASYAYTKKLFMTGLQTDPADVFLKIEDLDEEVDVNLLDDKGGVSGTERRKRIVCASNWKIFPTYVTPKEQQEAGESQRDGEAEEKQKDKENKAAFSYLETEQERADAAVLMEDFLSRRRRECTEGHVLCFILCTDKEYQRKGCGRMMMQWGNDVADALMLPCWIEASLEGEWLYRKMGYEGRERVGIRTKSFLSEYLHMRRPTTTERVRLENGRMIRERPANRDTDEK</sequence>
<dbReference type="STRING" id="348802.A0A0D2EDC8"/>
<protein>
    <recommendedName>
        <fullName evidence="4">N-acetyltransferase domain-containing protein</fullName>
    </recommendedName>
</protein>
<dbReference type="HOGENOM" id="CLU_060131_4_1_1"/>
<keyword evidence="3" id="KW-1185">Reference proteome</keyword>
<evidence type="ECO:0000256" key="1">
    <source>
        <dbReference type="SAM" id="MobiDB-lite"/>
    </source>
</evidence>
<dbReference type="GeneID" id="25330223"/>
<feature type="region of interest" description="Disordered" evidence="1">
    <location>
        <begin position="148"/>
        <end position="169"/>
    </location>
</feature>
<evidence type="ECO:0000313" key="2">
    <source>
        <dbReference type="EMBL" id="KIW52690.1"/>
    </source>
</evidence>
<dbReference type="Proteomes" id="UP000054342">
    <property type="component" value="Unassembled WGS sequence"/>
</dbReference>
<dbReference type="PANTHER" id="PTHR42791:SF1">
    <property type="entry name" value="N-ACETYLTRANSFERASE DOMAIN-CONTAINING PROTEIN"/>
    <property type="match status" value="1"/>
</dbReference>
<dbReference type="InterPro" id="IPR016181">
    <property type="entry name" value="Acyl_CoA_acyltransferase"/>
</dbReference>
<dbReference type="EMBL" id="KN847321">
    <property type="protein sequence ID" value="KIW52690.1"/>
    <property type="molecule type" value="Genomic_DNA"/>
</dbReference>
<reference evidence="2 3" key="1">
    <citation type="submission" date="2015-01" db="EMBL/GenBank/DDBJ databases">
        <title>The Genome Sequence of Exophiala xenobiotica CBS118157.</title>
        <authorList>
            <consortium name="The Broad Institute Genomics Platform"/>
            <person name="Cuomo C."/>
            <person name="de Hoog S."/>
            <person name="Gorbushina A."/>
            <person name="Stielow B."/>
            <person name="Teixiera M."/>
            <person name="Abouelleil A."/>
            <person name="Chapman S.B."/>
            <person name="Priest M."/>
            <person name="Young S.K."/>
            <person name="Wortman J."/>
            <person name="Nusbaum C."/>
            <person name="Birren B."/>
        </authorList>
    </citation>
    <scope>NUCLEOTIDE SEQUENCE [LARGE SCALE GENOMIC DNA]</scope>
    <source>
        <strain evidence="2 3">CBS 118157</strain>
    </source>
</reference>
<dbReference type="AlphaFoldDB" id="A0A0D2EDC8"/>
<feature type="non-terminal residue" evidence="2">
    <location>
        <position position="1"/>
    </location>
</feature>
<organism evidence="2 3">
    <name type="scientific">Exophiala xenobiotica</name>
    <dbReference type="NCBI Taxonomy" id="348802"/>
    <lineage>
        <taxon>Eukaryota</taxon>
        <taxon>Fungi</taxon>
        <taxon>Dikarya</taxon>
        <taxon>Ascomycota</taxon>
        <taxon>Pezizomycotina</taxon>
        <taxon>Eurotiomycetes</taxon>
        <taxon>Chaetothyriomycetidae</taxon>
        <taxon>Chaetothyriales</taxon>
        <taxon>Herpotrichiellaceae</taxon>
        <taxon>Exophiala</taxon>
    </lineage>
</organism>
<dbReference type="SUPFAM" id="SSF55729">
    <property type="entry name" value="Acyl-CoA N-acyltransferases (Nat)"/>
    <property type="match status" value="1"/>
</dbReference>
<name>A0A0D2EDC8_9EURO</name>
<proteinExistence type="predicted"/>
<dbReference type="InterPro" id="IPR052523">
    <property type="entry name" value="Trichothecene_AcTrans"/>
</dbReference>
<dbReference type="Gene3D" id="3.40.630.30">
    <property type="match status" value="1"/>
</dbReference>
<gene>
    <name evidence="2" type="ORF">PV05_08315</name>
</gene>